<protein>
    <submittedName>
        <fullName evidence="1">Unannotated protein</fullName>
    </submittedName>
</protein>
<organism evidence="1">
    <name type="scientific">freshwater metagenome</name>
    <dbReference type="NCBI Taxonomy" id="449393"/>
    <lineage>
        <taxon>unclassified sequences</taxon>
        <taxon>metagenomes</taxon>
        <taxon>ecological metagenomes</taxon>
    </lineage>
</organism>
<evidence type="ECO:0000313" key="1">
    <source>
        <dbReference type="EMBL" id="CAB4558151.1"/>
    </source>
</evidence>
<dbReference type="EMBL" id="CAEZSU010000152">
    <property type="protein sequence ID" value="CAB4558151.1"/>
    <property type="molecule type" value="Genomic_DNA"/>
</dbReference>
<dbReference type="AlphaFoldDB" id="A0A6J6D2D7"/>
<proteinExistence type="predicted"/>
<name>A0A6J6D2D7_9ZZZZ</name>
<reference evidence="1" key="1">
    <citation type="submission" date="2020-05" db="EMBL/GenBank/DDBJ databases">
        <authorList>
            <person name="Chiriac C."/>
            <person name="Salcher M."/>
            <person name="Ghai R."/>
            <person name="Kavagutti S V."/>
        </authorList>
    </citation>
    <scope>NUCLEOTIDE SEQUENCE</scope>
</reference>
<accession>A0A6J6D2D7</accession>
<sequence>MASRDTRSRRALVGSSALALGVFDGPDEFAFWIERGASDDLHTAVALLFARQNPANFQRRARVGNADVGLERCGAQFLGGGDELLGGRGRSRSETRRWGGDDLILVRKIAAQAQHHVLIALQRGVG</sequence>
<gene>
    <name evidence="1" type="ORF">UFOPK1495_01320</name>
</gene>